<keyword evidence="3" id="KW-0862">Zinc</keyword>
<evidence type="ECO:0000256" key="8">
    <source>
        <dbReference type="ARBA" id="ARBA00023242"/>
    </source>
</evidence>
<evidence type="ECO:0000256" key="5">
    <source>
        <dbReference type="ARBA" id="ARBA00023125"/>
    </source>
</evidence>
<sequence length="85" mass="9720">MSQIVSPAFEGLKCLICGEQAHGQRFGAVSCLPCASFFRQVIVPENEENINEFKNNSKQFLIEMLNKSFNCFNELNVQEKVKYLK</sequence>
<keyword evidence="6" id="KW-0804">Transcription</keyword>
<dbReference type="GO" id="GO:0043565">
    <property type="term" value="F:sequence-specific DNA binding"/>
    <property type="evidence" value="ECO:0007669"/>
    <property type="project" value="InterPro"/>
</dbReference>
<keyword evidence="4" id="KW-0805">Transcription regulation</keyword>
<evidence type="ECO:0000256" key="3">
    <source>
        <dbReference type="ARBA" id="ARBA00022833"/>
    </source>
</evidence>
<evidence type="ECO:0000256" key="4">
    <source>
        <dbReference type="ARBA" id="ARBA00023015"/>
    </source>
</evidence>
<dbReference type="Proteomes" id="UP000095281">
    <property type="component" value="Unplaced"/>
</dbReference>
<accession>A0A1I8B1X2</accession>
<evidence type="ECO:0000256" key="6">
    <source>
        <dbReference type="ARBA" id="ARBA00023163"/>
    </source>
</evidence>
<keyword evidence="8" id="KW-0539">Nucleus</keyword>
<dbReference type="Pfam" id="PF00105">
    <property type="entry name" value="zf-C4"/>
    <property type="match status" value="1"/>
</dbReference>
<keyword evidence="7" id="KW-0675">Receptor</keyword>
<dbReference type="SMART" id="SM00399">
    <property type="entry name" value="ZnF_C4"/>
    <property type="match status" value="1"/>
</dbReference>
<evidence type="ECO:0000256" key="7">
    <source>
        <dbReference type="ARBA" id="ARBA00023170"/>
    </source>
</evidence>
<name>A0A1I8B1X2_MELHA</name>
<dbReference type="Gene3D" id="3.30.50.10">
    <property type="entry name" value="Erythroid Transcription Factor GATA-1, subunit A"/>
    <property type="match status" value="1"/>
</dbReference>
<evidence type="ECO:0000259" key="9">
    <source>
        <dbReference type="PROSITE" id="PS51030"/>
    </source>
</evidence>
<dbReference type="GO" id="GO:0008270">
    <property type="term" value="F:zinc ion binding"/>
    <property type="evidence" value="ECO:0007669"/>
    <property type="project" value="UniProtKB-KW"/>
</dbReference>
<keyword evidence="10" id="KW-1185">Reference proteome</keyword>
<keyword evidence="5" id="KW-0238">DNA-binding</keyword>
<dbReference type="PROSITE" id="PS51030">
    <property type="entry name" value="NUCLEAR_REC_DBD_2"/>
    <property type="match status" value="1"/>
</dbReference>
<dbReference type="InterPro" id="IPR013088">
    <property type="entry name" value="Znf_NHR/GATA"/>
</dbReference>
<organism evidence="10 11">
    <name type="scientific">Meloidogyne hapla</name>
    <name type="common">Root-knot nematode worm</name>
    <dbReference type="NCBI Taxonomy" id="6305"/>
    <lineage>
        <taxon>Eukaryota</taxon>
        <taxon>Metazoa</taxon>
        <taxon>Ecdysozoa</taxon>
        <taxon>Nematoda</taxon>
        <taxon>Chromadorea</taxon>
        <taxon>Rhabditida</taxon>
        <taxon>Tylenchina</taxon>
        <taxon>Tylenchomorpha</taxon>
        <taxon>Tylenchoidea</taxon>
        <taxon>Meloidogynidae</taxon>
        <taxon>Meloidogyninae</taxon>
        <taxon>Meloidogyne</taxon>
    </lineage>
</organism>
<keyword evidence="1" id="KW-0479">Metal-binding</keyword>
<evidence type="ECO:0000256" key="2">
    <source>
        <dbReference type="ARBA" id="ARBA00022771"/>
    </source>
</evidence>
<dbReference type="AlphaFoldDB" id="A0A1I8B1X2"/>
<evidence type="ECO:0000256" key="1">
    <source>
        <dbReference type="ARBA" id="ARBA00022723"/>
    </source>
</evidence>
<dbReference type="GO" id="GO:0003700">
    <property type="term" value="F:DNA-binding transcription factor activity"/>
    <property type="evidence" value="ECO:0007669"/>
    <property type="project" value="InterPro"/>
</dbReference>
<protein>
    <submittedName>
        <fullName evidence="11">Nuclear receptor domain-containing protein</fullName>
    </submittedName>
</protein>
<evidence type="ECO:0000313" key="11">
    <source>
        <dbReference type="WBParaSite" id="MhA1_Contig1269.frz3.gene1"/>
    </source>
</evidence>
<feature type="domain" description="Nuclear receptor" evidence="9">
    <location>
        <begin position="11"/>
        <end position="85"/>
    </location>
</feature>
<dbReference type="InterPro" id="IPR001628">
    <property type="entry name" value="Znf_hrmn_rcpt"/>
</dbReference>
<keyword evidence="2" id="KW-0863">Zinc-finger</keyword>
<dbReference type="WBParaSite" id="MhA1_Contig1269.frz3.gene1">
    <property type="protein sequence ID" value="MhA1_Contig1269.frz3.gene1"/>
    <property type="gene ID" value="MhA1_Contig1269.frz3.gene1"/>
</dbReference>
<proteinExistence type="predicted"/>
<evidence type="ECO:0000313" key="10">
    <source>
        <dbReference type="Proteomes" id="UP000095281"/>
    </source>
</evidence>
<reference evidence="11" key="1">
    <citation type="submission" date="2016-11" db="UniProtKB">
        <authorList>
            <consortium name="WormBaseParasite"/>
        </authorList>
    </citation>
    <scope>IDENTIFICATION</scope>
</reference>
<dbReference type="SUPFAM" id="SSF57716">
    <property type="entry name" value="Glucocorticoid receptor-like (DNA-binding domain)"/>
    <property type="match status" value="1"/>
</dbReference>